<dbReference type="EMBL" id="LQPW01000173">
    <property type="protein sequence ID" value="ORW88801.1"/>
    <property type="molecule type" value="Genomic_DNA"/>
</dbReference>
<dbReference type="GO" id="GO:0004190">
    <property type="term" value="F:aspartic-type endopeptidase activity"/>
    <property type="evidence" value="ECO:0007669"/>
    <property type="project" value="InterPro"/>
</dbReference>
<dbReference type="InterPro" id="IPR021109">
    <property type="entry name" value="Peptidase_aspartic_dom_sf"/>
</dbReference>
<organism evidence="3 4">
    <name type="scientific">Mycobacterium szulgai</name>
    <dbReference type="NCBI Taxonomy" id="1787"/>
    <lineage>
        <taxon>Bacteria</taxon>
        <taxon>Bacillati</taxon>
        <taxon>Actinomycetota</taxon>
        <taxon>Actinomycetes</taxon>
        <taxon>Mycobacteriales</taxon>
        <taxon>Mycobacteriaceae</taxon>
        <taxon>Mycobacterium</taxon>
    </lineage>
</organism>
<feature type="region of interest" description="Disordered" evidence="1">
    <location>
        <begin position="103"/>
        <end position="124"/>
    </location>
</feature>
<name>A0A1X2DKZ0_MYCSZ</name>
<sequence length="124" mass="12693">MQFGGYDPAGPYWSVTSILDSGGNHGTIPGIILGSGQTSGVVPPGTVISISTDNNQTLLYSYTTTAADSPIVAGNVPMNTGVMPFALGPVYISKNPSGVGTVVFDYPPPPQRGRAHPGLYSQGP</sequence>
<keyword evidence="4" id="KW-1185">Reference proteome</keyword>
<dbReference type="Pfam" id="PF20729">
    <property type="entry name" value="PE-PGRS_C"/>
    <property type="match status" value="1"/>
</dbReference>
<evidence type="ECO:0000313" key="4">
    <source>
        <dbReference type="Proteomes" id="UP000193317"/>
    </source>
</evidence>
<proteinExistence type="predicted"/>
<accession>A0A1X2DKZ0</accession>
<feature type="domain" description="PE cleavage protein A C-terminal" evidence="2">
    <location>
        <begin position="11"/>
        <end position="102"/>
    </location>
</feature>
<protein>
    <recommendedName>
        <fullName evidence="2">PE cleavage protein A C-terminal domain-containing protein</fullName>
    </recommendedName>
</protein>
<evidence type="ECO:0000259" key="2">
    <source>
        <dbReference type="Pfam" id="PF20729"/>
    </source>
</evidence>
<gene>
    <name evidence="3" type="ORF">AWC27_13970</name>
</gene>
<dbReference type="Gene3D" id="2.40.70.10">
    <property type="entry name" value="Acid Proteases"/>
    <property type="match status" value="1"/>
</dbReference>
<evidence type="ECO:0000256" key="1">
    <source>
        <dbReference type="SAM" id="MobiDB-lite"/>
    </source>
</evidence>
<evidence type="ECO:0000313" key="3">
    <source>
        <dbReference type="EMBL" id="ORW88801.1"/>
    </source>
</evidence>
<reference evidence="3 4" key="1">
    <citation type="submission" date="2016-01" db="EMBL/GenBank/DDBJ databases">
        <title>The new phylogeny of the genus Mycobacterium.</title>
        <authorList>
            <person name="Tarcisio F."/>
            <person name="Conor M."/>
            <person name="Antonella G."/>
            <person name="Elisabetta G."/>
            <person name="Giulia F.S."/>
            <person name="Sara T."/>
            <person name="Anna F."/>
            <person name="Clotilde B."/>
            <person name="Roberto B."/>
            <person name="Veronica D.S."/>
            <person name="Fabio R."/>
            <person name="Monica P."/>
            <person name="Olivier J."/>
            <person name="Enrico T."/>
            <person name="Nicola S."/>
        </authorList>
    </citation>
    <scope>NUCLEOTIDE SEQUENCE [LARGE SCALE GENOMIC DNA]</scope>
    <source>
        <strain evidence="3 4">DSM 44166</strain>
    </source>
</reference>
<dbReference type="AlphaFoldDB" id="A0A1X2DKZ0"/>
<dbReference type="InterPro" id="IPR048054">
    <property type="entry name" value="PecA_C"/>
</dbReference>
<comment type="caution">
    <text evidence="3">The sequence shown here is derived from an EMBL/GenBank/DDBJ whole genome shotgun (WGS) entry which is preliminary data.</text>
</comment>
<dbReference type="Proteomes" id="UP000193317">
    <property type="component" value="Unassembled WGS sequence"/>
</dbReference>